<protein>
    <recommendedName>
        <fullName evidence="5">Mandelate racemase/muconate lactonizing enzyme C-terminal domain-containing protein</fullName>
    </recommendedName>
</protein>
<dbReference type="Pfam" id="PF02746">
    <property type="entry name" value="MR_MLE_N"/>
    <property type="match status" value="1"/>
</dbReference>
<keyword evidence="4" id="KW-0460">Magnesium</keyword>
<dbReference type="InterPro" id="IPR034620">
    <property type="entry name" value="Cis-3-h-L-Pro_dehydratase"/>
</dbReference>
<dbReference type="SUPFAM" id="SSF54826">
    <property type="entry name" value="Enolase N-terminal domain-like"/>
    <property type="match status" value="1"/>
</dbReference>
<evidence type="ECO:0000259" key="5">
    <source>
        <dbReference type="SMART" id="SM00922"/>
    </source>
</evidence>
<name>A0A381UST4_9ZZZZ</name>
<dbReference type="SFLD" id="SFLDS00001">
    <property type="entry name" value="Enolase"/>
    <property type="match status" value="1"/>
</dbReference>
<organism evidence="6">
    <name type="scientific">marine metagenome</name>
    <dbReference type="NCBI Taxonomy" id="408172"/>
    <lineage>
        <taxon>unclassified sequences</taxon>
        <taxon>metagenomes</taxon>
        <taxon>ecological metagenomes</taxon>
    </lineage>
</organism>
<dbReference type="InterPro" id="IPR029065">
    <property type="entry name" value="Enolase_C-like"/>
</dbReference>
<evidence type="ECO:0000256" key="4">
    <source>
        <dbReference type="ARBA" id="ARBA00022842"/>
    </source>
</evidence>
<dbReference type="FunFam" id="3.30.390.10:FF:000009">
    <property type="entry name" value="Hydrophobic dipeptide epimerase"/>
    <property type="match status" value="1"/>
</dbReference>
<evidence type="ECO:0000256" key="1">
    <source>
        <dbReference type="ARBA" id="ARBA00001946"/>
    </source>
</evidence>
<evidence type="ECO:0000313" key="6">
    <source>
        <dbReference type="EMBL" id="SVA31242.1"/>
    </source>
</evidence>
<dbReference type="PANTHER" id="PTHR48080">
    <property type="entry name" value="D-GALACTONATE DEHYDRATASE-RELATED"/>
    <property type="match status" value="1"/>
</dbReference>
<comment type="similarity">
    <text evidence="2">Belongs to the mandelate racemase/muconate lactonizing enzyme family.</text>
</comment>
<dbReference type="Gene3D" id="3.30.390.10">
    <property type="entry name" value="Enolase-like, N-terminal domain"/>
    <property type="match status" value="1"/>
</dbReference>
<comment type="cofactor">
    <cofactor evidence="1">
        <name>Mg(2+)</name>
        <dbReference type="ChEBI" id="CHEBI:18420"/>
    </cofactor>
</comment>
<dbReference type="InterPro" id="IPR036849">
    <property type="entry name" value="Enolase-like_C_sf"/>
</dbReference>
<dbReference type="GO" id="GO:0016836">
    <property type="term" value="F:hydro-lyase activity"/>
    <property type="evidence" value="ECO:0007669"/>
    <property type="project" value="InterPro"/>
</dbReference>
<dbReference type="EMBL" id="UINC01007068">
    <property type="protein sequence ID" value="SVA31242.1"/>
    <property type="molecule type" value="Genomic_DNA"/>
</dbReference>
<evidence type="ECO:0000256" key="2">
    <source>
        <dbReference type="ARBA" id="ARBA00008031"/>
    </source>
</evidence>
<reference evidence="6" key="1">
    <citation type="submission" date="2018-05" db="EMBL/GenBank/DDBJ databases">
        <authorList>
            <person name="Lanie J.A."/>
            <person name="Ng W.-L."/>
            <person name="Kazmierczak K.M."/>
            <person name="Andrzejewski T.M."/>
            <person name="Davidsen T.M."/>
            <person name="Wayne K.J."/>
            <person name="Tettelin H."/>
            <person name="Glass J.I."/>
            <person name="Rusch D."/>
            <person name="Podicherti R."/>
            <person name="Tsui H.-C.T."/>
            <person name="Winkler M.E."/>
        </authorList>
    </citation>
    <scope>NUCLEOTIDE SEQUENCE</scope>
</reference>
<keyword evidence="3" id="KW-0479">Metal-binding</keyword>
<dbReference type="InterPro" id="IPR034593">
    <property type="entry name" value="DgoD-like"/>
</dbReference>
<dbReference type="GO" id="GO:0046872">
    <property type="term" value="F:metal ion binding"/>
    <property type="evidence" value="ECO:0007669"/>
    <property type="project" value="UniProtKB-KW"/>
</dbReference>
<feature type="domain" description="Mandelate racemase/muconate lactonizing enzyme C-terminal" evidence="5">
    <location>
        <begin position="143"/>
        <end position="242"/>
    </location>
</feature>
<proteinExistence type="inferred from homology"/>
<dbReference type="Pfam" id="PF13378">
    <property type="entry name" value="MR_MLE_C"/>
    <property type="match status" value="1"/>
</dbReference>
<gene>
    <name evidence="6" type="ORF">METZ01_LOCUS84096</name>
</gene>
<dbReference type="InterPro" id="IPR013342">
    <property type="entry name" value="Mandelate_racemase_C"/>
</dbReference>
<dbReference type="SMART" id="SM00922">
    <property type="entry name" value="MR_MLE"/>
    <property type="match status" value="1"/>
</dbReference>
<dbReference type="Gene3D" id="3.20.20.120">
    <property type="entry name" value="Enolase-like C-terminal domain"/>
    <property type="match status" value="1"/>
</dbReference>
<accession>A0A381UST4</accession>
<dbReference type="SFLD" id="SFLDG00180">
    <property type="entry name" value="muconate_cycloisomerase"/>
    <property type="match status" value="1"/>
</dbReference>
<dbReference type="SUPFAM" id="SSF51604">
    <property type="entry name" value="Enolase C-terminal domain-like"/>
    <property type="match status" value="1"/>
</dbReference>
<sequence>MKIIRISVFRADLPMKEGFYSWSTQSHTAFDTTVVIIETDEGICGAGECCPLGPTYLPAYAEGVRTGIAKVAPALIGLDPTQLGCVNDTLDTLLKGHPYVKSAIDMACWDILGKKTGLPVYTLLGGKQQDKVKLYKVVTRTDPDAMAARIPEYRAQGYRNFQVKVGENPLTDISRIHKIAACMEPGEVLNADANTGWKQHQALIVADAIKDLPRERGLLLYFEQPCLTYEECLTVRRHTDLPFVLDECMDSLAALLRAHHDNAMDLINLKINRMGGLTRARQIRDLCVSLGLPMNVEDSWGGEIATAAIAHLAHSTPTEFQFQSSAFHEYSTVCIADGAPSVKNGYMSVADTAGLGVTPILESLTSVSEFS</sequence>
<dbReference type="InterPro" id="IPR054855">
    <property type="entry name" value="HProlDhtase"/>
</dbReference>
<dbReference type="InterPro" id="IPR029017">
    <property type="entry name" value="Enolase-like_N"/>
</dbReference>
<dbReference type="SFLD" id="SFLDF00555">
    <property type="entry name" value="cis-3-hydroxy-L-proline_dehydr"/>
    <property type="match status" value="1"/>
</dbReference>
<dbReference type="NCBIfam" id="NF043002">
    <property type="entry name" value="HProlDhtase"/>
    <property type="match status" value="1"/>
</dbReference>
<dbReference type="PANTHER" id="PTHR48080:SF3">
    <property type="entry name" value="ENOLASE SUPERFAMILY MEMBER DDB_G0284701"/>
    <property type="match status" value="1"/>
</dbReference>
<evidence type="ECO:0000256" key="3">
    <source>
        <dbReference type="ARBA" id="ARBA00022723"/>
    </source>
</evidence>
<dbReference type="InterPro" id="IPR013341">
    <property type="entry name" value="Mandelate_racemase_N_dom"/>
</dbReference>
<dbReference type="AlphaFoldDB" id="A0A381UST4"/>